<dbReference type="EMBL" id="CP011542">
    <property type="protein sequence ID" value="AKK04396.1"/>
    <property type="molecule type" value="Genomic_DNA"/>
</dbReference>
<dbReference type="PATRIC" id="fig|571915.4.peg.36"/>
<evidence type="ECO:0000313" key="1">
    <source>
        <dbReference type="EMBL" id="AKK04396.1"/>
    </source>
</evidence>
<name>A0A0G3GT92_9CORY</name>
<evidence type="ECO:0000313" key="2">
    <source>
        <dbReference type="Proteomes" id="UP000035199"/>
    </source>
</evidence>
<dbReference type="KEGG" id="cmv:CMUST_00185"/>
<reference evidence="2" key="2">
    <citation type="submission" date="2015-05" db="EMBL/GenBank/DDBJ databases">
        <title>Complete genome sequence of Corynebacterium mustelae DSM 45274, isolated from various tissues of a male ferret with lethal sepsis.</title>
        <authorList>
            <person name="Ruckert C."/>
            <person name="Albersmeier A."/>
            <person name="Winkler A."/>
            <person name="Tauch A."/>
        </authorList>
    </citation>
    <scope>NUCLEOTIDE SEQUENCE [LARGE SCALE GENOMIC DNA]</scope>
    <source>
        <strain evidence="2">DSM 45274</strain>
    </source>
</reference>
<dbReference type="STRING" id="571915.CMUST_00185"/>
<dbReference type="Proteomes" id="UP000035199">
    <property type="component" value="Chromosome"/>
</dbReference>
<keyword evidence="2" id="KW-1185">Reference proteome</keyword>
<dbReference type="RefSeq" id="WP_047260821.1">
    <property type="nucleotide sequence ID" value="NZ_CP011542.1"/>
</dbReference>
<dbReference type="Pfam" id="PF08798">
    <property type="entry name" value="CRISPR_assoc"/>
    <property type="match status" value="1"/>
</dbReference>
<protein>
    <submittedName>
        <fullName evidence="1">CRISPR associated protein</fullName>
    </submittedName>
</protein>
<gene>
    <name evidence="1" type="primary">casE</name>
    <name evidence="1" type="ORF">CMUST_00185</name>
</gene>
<reference evidence="1 2" key="1">
    <citation type="journal article" date="2015" name="Genome Announc.">
        <title>Complete Genome Sequence of the Type Strain Corynebacterium mustelae DSM 45274, Isolated from Various Tissues of a Male Ferret with Lethal Sepsis.</title>
        <authorList>
            <person name="Ruckert C."/>
            <person name="Eimer J."/>
            <person name="Winkler A."/>
            <person name="Tauch A."/>
        </authorList>
    </citation>
    <scope>NUCLEOTIDE SEQUENCE [LARGE SCALE GENOMIC DNA]</scope>
    <source>
        <strain evidence="1 2">DSM 45274</strain>
    </source>
</reference>
<sequence length="230" mass="25580">MPFTTFLTKFPAHEALNRIAIEKKNREKQWNIDDPEFRHRAVMGLFPNFESDSARSQSNILFRYEFVPGQPPYFLVQSDVPVVAPDLVGHIESKQVEIGGYESGEAVLFRISLNTVTRREVENADGDKITKVVPVPLAPVNADSGLTPAEGFVVDRLRSALVNIEFLNHNRHVLGVSPRGRAAKASKVVQVDTFDAVGFVNDPQELENFLHRGVGRAKAYGCGLLTVKRV</sequence>
<proteinExistence type="predicted"/>
<organism evidence="1 2">
    <name type="scientific">Corynebacterium mustelae</name>
    <dbReference type="NCBI Taxonomy" id="571915"/>
    <lineage>
        <taxon>Bacteria</taxon>
        <taxon>Bacillati</taxon>
        <taxon>Actinomycetota</taxon>
        <taxon>Actinomycetes</taxon>
        <taxon>Mycobacteriales</taxon>
        <taxon>Corynebacteriaceae</taxon>
        <taxon>Corynebacterium</taxon>
    </lineage>
</organism>
<dbReference type="OrthoDB" id="9795689at2"/>
<dbReference type="Gene3D" id="3.30.70.1200">
    <property type="entry name" value="Crispr-associated protein, domain 1"/>
    <property type="match status" value="1"/>
</dbReference>
<dbReference type="Gene3D" id="3.30.70.1210">
    <property type="entry name" value="Crispr-associated protein, domain 2"/>
    <property type="match status" value="1"/>
</dbReference>
<dbReference type="SMART" id="SM01101">
    <property type="entry name" value="CRISPR_assoc"/>
    <property type="match status" value="1"/>
</dbReference>
<dbReference type="AlphaFoldDB" id="A0A0G3GT92"/>
<dbReference type="InterPro" id="IPR010179">
    <property type="entry name" value="CRISPR-assoc_prot_Cse3"/>
</dbReference>
<accession>A0A0G3GT92</accession>
<dbReference type="SUPFAM" id="SSF117987">
    <property type="entry name" value="CRISPR-associated protein"/>
    <property type="match status" value="2"/>
</dbReference>